<dbReference type="Pfam" id="PF00072">
    <property type="entry name" value="Response_reg"/>
    <property type="match status" value="1"/>
</dbReference>
<dbReference type="PROSITE" id="PS50110">
    <property type="entry name" value="RESPONSE_REGULATORY"/>
    <property type="match status" value="1"/>
</dbReference>
<dbReference type="PANTHER" id="PTHR33121">
    <property type="entry name" value="CYCLIC DI-GMP PHOSPHODIESTERASE PDEF"/>
    <property type="match status" value="1"/>
</dbReference>
<dbReference type="InterPro" id="IPR035919">
    <property type="entry name" value="EAL_sf"/>
</dbReference>
<keyword evidence="1" id="KW-0597">Phosphoprotein</keyword>
<dbReference type="InterPro" id="IPR011006">
    <property type="entry name" value="CheY-like_superfamily"/>
</dbReference>
<proteinExistence type="predicted"/>
<feature type="modified residue" description="4-aspartylphosphate" evidence="1">
    <location>
        <position position="64"/>
    </location>
</feature>
<gene>
    <name evidence="4" type="ORF">INH39_04820</name>
</gene>
<feature type="domain" description="EAL" evidence="3">
    <location>
        <begin position="151"/>
        <end position="404"/>
    </location>
</feature>
<evidence type="ECO:0000256" key="1">
    <source>
        <dbReference type="PROSITE-ProRule" id="PRU00169"/>
    </source>
</evidence>
<protein>
    <submittedName>
        <fullName evidence="4">EAL domain-containing response regulator</fullName>
    </submittedName>
</protein>
<evidence type="ECO:0000313" key="5">
    <source>
        <dbReference type="Proteomes" id="UP000831532"/>
    </source>
</evidence>
<accession>A0ABY4A8D1</accession>
<dbReference type="PROSITE" id="PS50883">
    <property type="entry name" value="EAL"/>
    <property type="match status" value="1"/>
</dbReference>
<dbReference type="InterPro" id="IPR001789">
    <property type="entry name" value="Sig_transdc_resp-reg_receiver"/>
</dbReference>
<reference evidence="4 5" key="1">
    <citation type="submission" date="2020-10" db="EMBL/GenBank/DDBJ databases">
        <title>Genome analysis of Massilia species.</title>
        <authorList>
            <person name="Jung D.-H."/>
        </authorList>
    </citation>
    <scope>NUCLEOTIDE SEQUENCE [LARGE SCALE GENOMIC DNA]</scope>
    <source>
        <strain evidence="5">sipir</strain>
    </source>
</reference>
<keyword evidence="5" id="KW-1185">Reference proteome</keyword>
<dbReference type="SUPFAM" id="SSF141868">
    <property type="entry name" value="EAL domain-like"/>
    <property type="match status" value="1"/>
</dbReference>
<dbReference type="PANTHER" id="PTHR33121:SF79">
    <property type="entry name" value="CYCLIC DI-GMP PHOSPHODIESTERASE PDED-RELATED"/>
    <property type="match status" value="1"/>
</dbReference>
<dbReference type="SMART" id="SM00448">
    <property type="entry name" value="REC"/>
    <property type="match status" value="1"/>
</dbReference>
<evidence type="ECO:0000259" key="2">
    <source>
        <dbReference type="PROSITE" id="PS50110"/>
    </source>
</evidence>
<dbReference type="Pfam" id="PF00563">
    <property type="entry name" value="EAL"/>
    <property type="match status" value="1"/>
</dbReference>
<dbReference type="Gene3D" id="3.20.20.450">
    <property type="entry name" value="EAL domain"/>
    <property type="match status" value="1"/>
</dbReference>
<feature type="domain" description="Response regulatory" evidence="2">
    <location>
        <begin position="12"/>
        <end position="133"/>
    </location>
</feature>
<name>A0ABY4A8D1_9BURK</name>
<dbReference type="SMART" id="SM00052">
    <property type="entry name" value="EAL"/>
    <property type="match status" value="1"/>
</dbReference>
<organism evidence="4 5">
    <name type="scientific">Massilia violaceinigra</name>
    <dbReference type="NCBI Taxonomy" id="2045208"/>
    <lineage>
        <taxon>Bacteria</taxon>
        <taxon>Pseudomonadati</taxon>
        <taxon>Pseudomonadota</taxon>
        <taxon>Betaproteobacteria</taxon>
        <taxon>Burkholderiales</taxon>
        <taxon>Oxalobacteraceae</taxon>
        <taxon>Telluria group</taxon>
        <taxon>Massilia</taxon>
    </lineage>
</organism>
<dbReference type="CDD" id="cd01948">
    <property type="entry name" value="EAL"/>
    <property type="match status" value="1"/>
</dbReference>
<dbReference type="InterPro" id="IPR001633">
    <property type="entry name" value="EAL_dom"/>
</dbReference>
<dbReference type="Proteomes" id="UP000831532">
    <property type="component" value="Chromosome"/>
</dbReference>
<evidence type="ECO:0000259" key="3">
    <source>
        <dbReference type="PROSITE" id="PS50883"/>
    </source>
</evidence>
<evidence type="ECO:0000313" key="4">
    <source>
        <dbReference type="EMBL" id="UOD31055.1"/>
    </source>
</evidence>
<dbReference type="InterPro" id="IPR050706">
    <property type="entry name" value="Cyclic-di-GMP_PDE-like"/>
</dbReference>
<dbReference type="SUPFAM" id="SSF52172">
    <property type="entry name" value="CheY-like"/>
    <property type="match status" value="1"/>
</dbReference>
<dbReference type="EMBL" id="CP063361">
    <property type="protein sequence ID" value="UOD31055.1"/>
    <property type="molecule type" value="Genomic_DNA"/>
</dbReference>
<sequence>MSAPACAASGLRVLVVDDDPLHRALMLALLRQLGVARPLAAGDGASGLAMLAGSPEAFDLVIADLNMPDMDGMAFVRRAGARGAASFVLSSAFDAGMLACAMHGARAHGLPMAGVLPKPIEPARLAGLLAAATLAAATCAAPAPLAAPVCARWSPAVLARALAAGQFEPYFQPQCDLGDGACRQVEILARWRHPRLGLLGPEHFIDVMEASGLLDALSENLLGKALGWCARWDGAGIAFRLALNVSPRSVQRPDFPDRMLVMARTYGIAAQRIILELTETALPEYAADLLDSVVRLRMHGFELAIDDFGIGYSSLQRVAALPVTEVKIDRSFVRAAGASEKGLRILCSMIELAASLGLRVVAEGIETDADASLVRALGCAIGQGYFLARPMPGPALAPWYRQRQRLREGAALGVQ</sequence>
<dbReference type="Gene3D" id="3.40.50.2300">
    <property type="match status" value="1"/>
</dbReference>
<dbReference type="RefSeq" id="WP_243492233.1">
    <property type="nucleotide sequence ID" value="NZ_CP063361.1"/>
</dbReference>